<organism evidence="1 2">
    <name type="scientific">Cirrhinus molitorella</name>
    <name type="common">mud carp</name>
    <dbReference type="NCBI Taxonomy" id="172907"/>
    <lineage>
        <taxon>Eukaryota</taxon>
        <taxon>Metazoa</taxon>
        <taxon>Chordata</taxon>
        <taxon>Craniata</taxon>
        <taxon>Vertebrata</taxon>
        <taxon>Euteleostomi</taxon>
        <taxon>Actinopterygii</taxon>
        <taxon>Neopterygii</taxon>
        <taxon>Teleostei</taxon>
        <taxon>Ostariophysi</taxon>
        <taxon>Cypriniformes</taxon>
        <taxon>Cyprinidae</taxon>
        <taxon>Labeoninae</taxon>
        <taxon>Labeonini</taxon>
        <taxon>Cirrhinus</taxon>
    </lineage>
</organism>
<dbReference type="Proteomes" id="UP001558613">
    <property type="component" value="Unassembled WGS sequence"/>
</dbReference>
<keyword evidence="2" id="KW-1185">Reference proteome</keyword>
<dbReference type="EMBL" id="JAYMGO010000011">
    <property type="protein sequence ID" value="KAL1265315.1"/>
    <property type="molecule type" value="Genomic_DNA"/>
</dbReference>
<gene>
    <name evidence="1" type="ORF">QQF64_003342</name>
</gene>
<accession>A0ABR3ML13</accession>
<evidence type="ECO:0000313" key="2">
    <source>
        <dbReference type="Proteomes" id="UP001558613"/>
    </source>
</evidence>
<sequence>MLPYVQFGIWEVPQASTGFNPFKFLFGCQPQGLLDVAKEAWEQQLAPLCSTIEHIQEMREKIDRVMPLVRDHMVKAQQAQREIT</sequence>
<reference evidence="1 2" key="1">
    <citation type="submission" date="2023-09" db="EMBL/GenBank/DDBJ databases">
        <authorList>
            <person name="Wang M."/>
        </authorList>
    </citation>
    <scope>NUCLEOTIDE SEQUENCE [LARGE SCALE GENOMIC DNA]</scope>
    <source>
        <strain evidence="1">GT-2023</strain>
        <tissue evidence="1">Liver</tissue>
    </source>
</reference>
<evidence type="ECO:0000313" key="1">
    <source>
        <dbReference type="EMBL" id="KAL1265315.1"/>
    </source>
</evidence>
<protein>
    <submittedName>
        <fullName evidence="1">Uncharacterized protein</fullName>
    </submittedName>
</protein>
<name>A0ABR3ML13_9TELE</name>
<comment type="caution">
    <text evidence="1">The sequence shown here is derived from an EMBL/GenBank/DDBJ whole genome shotgun (WGS) entry which is preliminary data.</text>
</comment>
<proteinExistence type="predicted"/>